<dbReference type="PROSITE" id="PS51273">
    <property type="entry name" value="GATASE_TYPE_1"/>
    <property type="match status" value="1"/>
</dbReference>
<proteinExistence type="predicted"/>
<accession>A0A939QF83</accession>
<dbReference type="PANTHER" id="PTHR43235:SF1">
    <property type="entry name" value="GLUTAMINE AMIDOTRANSFERASE PB2B2.05-RELATED"/>
    <property type="match status" value="1"/>
</dbReference>
<dbReference type="RefSeq" id="WP_208239972.1">
    <property type="nucleotide sequence ID" value="NZ_BAAAQU010000002.1"/>
</dbReference>
<protein>
    <submittedName>
        <fullName evidence="1">Gamma-glutamyl-gamma-aminobutyrate hydrolase family protein</fullName>
    </submittedName>
</protein>
<dbReference type="EMBL" id="JAGFBF010000005">
    <property type="protein sequence ID" value="MBO2990742.1"/>
    <property type="molecule type" value="Genomic_DNA"/>
</dbReference>
<dbReference type="InterPro" id="IPR011697">
    <property type="entry name" value="Peptidase_C26"/>
</dbReference>
<dbReference type="Gene3D" id="3.40.50.880">
    <property type="match status" value="1"/>
</dbReference>
<gene>
    <name evidence="1" type="ORF">J4H85_12125</name>
</gene>
<dbReference type="InterPro" id="IPR029062">
    <property type="entry name" value="Class_I_gatase-like"/>
</dbReference>
<dbReference type="GO" id="GO:0006598">
    <property type="term" value="P:polyamine catabolic process"/>
    <property type="evidence" value="ECO:0007669"/>
    <property type="project" value="TreeGrafter"/>
</dbReference>
<reference evidence="1" key="1">
    <citation type="submission" date="2021-03" db="EMBL/GenBank/DDBJ databases">
        <title>Leucobacter chromiisoli sp. nov., isolated from chromium-containing soil of chemical plant.</title>
        <authorList>
            <person name="Xu Z."/>
        </authorList>
    </citation>
    <scope>NUCLEOTIDE SEQUENCE</scope>
    <source>
        <strain evidence="1">K 70/01</strain>
    </source>
</reference>
<dbReference type="AlphaFoldDB" id="A0A939QF83"/>
<dbReference type="Pfam" id="PF07722">
    <property type="entry name" value="Peptidase_C26"/>
    <property type="match status" value="1"/>
</dbReference>
<keyword evidence="1" id="KW-0378">Hydrolase</keyword>
<dbReference type="GO" id="GO:0005829">
    <property type="term" value="C:cytosol"/>
    <property type="evidence" value="ECO:0007669"/>
    <property type="project" value="TreeGrafter"/>
</dbReference>
<dbReference type="GO" id="GO:0033969">
    <property type="term" value="F:gamma-glutamyl-gamma-aminobutyrate hydrolase activity"/>
    <property type="evidence" value="ECO:0007669"/>
    <property type="project" value="TreeGrafter"/>
</dbReference>
<dbReference type="Proteomes" id="UP000668403">
    <property type="component" value="Unassembled WGS sequence"/>
</dbReference>
<keyword evidence="2" id="KW-1185">Reference proteome</keyword>
<dbReference type="PANTHER" id="PTHR43235">
    <property type="entry name" value="GLUTAMINE AMIDOTRANSFERASE PB2B2.05-RELATED"/>
    <property type="match status" value="1"/>
</dbReference>
<name>A0A939QF83_9MICO</name>
<sequence length="257" mass="27476">MGHHTRVALIHVSDHRPAAPAYQRLADSLNRRALRTLRAHGYDPTVHAAGDASIATSLTAARDADLIVLMGGEDIHPSFYAGAHDYPRSGVHNIHADDAQISLVRDAVDRGTPLLGICRGHQIINVALGGDLVQHLPQDGAHRLDLPHGSKKYSFTPHRVQLHDSDWADAIDAADPVQSSHHQAVGRLGTGLAAVATAHDGVVEAIAHIDAPVLGVQWHPEHPAAPARQLTQLVDGLADRAGRNSIHPHLRNPRVAA</sequence>
<evidence type="ECO:0000313" key="2">
    <source>
        <dbReference type="Proteomes" id="UP000668403"/>
    </source>
</evidence>
<dbReference type="InterPro" id="IPR044668">
    <property type="entry name" value="PuuD-like"/>
</dbReference>
<organism evidence="1 2">
    <name type="scientific">Leucobacter tardus</name>
    <dbReference type="NCBI Taxonomy" id="501483"/>
    <lineage>
        <taxon>Bacteria</taxon>
        <taxon>Bacillati</taxon>
        <taxon>Actinomycetota</taxon>
        <taxon>Actinomycetes</taxon>
        <taxon>Micrococcales</taxon>
        <taxon>Microbacteriaceae</taxon>
        <taxon>Leucobacter</taxon>
    </lineage>
</organism>
<evidence type="ECO:0000313" key="1">
    <source>
        <dbReference type="EMBL" id="MBO2990742.1"/>
    </source>
</evidence>
<dbReference type="SUPFAM" id="SSF52317">
    <property type="entry name" value="Class I glutamine amidotransferase-like"/>
    <property type="match status" value="1"/>
</dbReference>
<comment type="caution">
    <text evidence="1">The sequence shown here is derived from an EMBL/GenBank/DDBJ whole genome shotgun (WGS) entry which is preliminary data.</text>
</comment>